<reference evidence="2" key="1">
    <citation type="submission" date="2025-08" db="UniProtKB">
        <authorList>
            <consortium name="Ensembl"/>
        </authorList>
    </citation>
    <scope>IDENTIFICATION</scope>
</reference>
<name>A0A2K5KBA6_COLAP</name>
<evidence type="ECO:0000256" key="1">
    <source>
        <dbReference type="SAM" id="MobiDB-lite"/>
    </source>
</evidence>
<feature type="region of interest" description="Disordered" evidence="1">
    <location>
        <begin position="91"/>
        <end position="115"/>
    </location>
</feature>
<evidence type="ECO:0000313" key="2">
    <source>
        <dbReference type="Ensembl" id="ENSCANP00000038374.1"/>
    </source>
</evidence>
<organism evidence="2 3">
    <name type="scientific">Colobus angolensis palliatus</name>
    <name type="common">Peters' Angolan colobus</name>
    <dbReference type="NCBI Taxonomy" id="336983"/>
    <lineage>
        <taxon>Eukaryota</taxon>
        <taxon>Metazoa</taxon>
        <taxon>Chordata</taxon>
        <taxon>Craniata</taxon>
        <taxon>Vertebrata</taxon>
        <taxon>Euteleostomi</taxon>
        <taxon>Mammalia</taxon>
        <taxon>Eutheria</taxon>
        <taxon>Euarchontoglires</taxon>
        <taxon>Primates</taxon>
        <taxon>Haplorrhini</taxon>
        <taxon>Catarrhini</taxon>
        <taxon>Cercopithecidae</taxon>
        <taxon>Colobinae</taxon>
        <taxon>Colobus</taxon>
    </lineage>
</organism>
<sequence length="115" mass="13136">MGCCQDKDFEMSDEQYKEAESEDVTEDGTRDTHRGPRECEKGLPAGRGELRGLVVASGAEGIDFNSPDHRNHNSNESLLITVLWRRLTMFSRRGSSRNRQSDQIRKQERPIREGN</sequence>
<feature type="region of interest" description="Disordered" evidence="1">
    <location>
        <begin position="1"/>
        <end position="48"/>
    </location>
</feature>
<feature type="compositionally biased region" description="Basic and acidic residues" evidence="1">
    <location>
        <begin position="27"/>
        <end position="41"/>
    </location>
</feature>
<feature type="compositionally biased region" description="Basic and acidic residues" evidence="1">
    <location>
        <begin position="99"/>
        <end position="115"/>
    </location>
</feature>
<feature type="compositionally biased region" description="Basic and acidic residues" evidence="1">
    <location>
        <begin position="1"/>
        <end position="19"/>
    </location>
</feature>
<proteinExistence type="predicted"/>
<dbReference type="AlphaFoldDB" id="A0A2K5KBA6"/>
<dbReference type="Ensembl" id="ENSCANT00000061630.1">
    <property type="protein sequence ID" value="ENSCANP00000038374.1"/>
    <property type="gene ID" value="ENSCANG00000042865.1"/>
</dbReference>
<keyword evidence="3" id="KW-1185">Reference proteome</keyword>
<dbReference type="OMA" id="PRECERG"/>
<protein>
    <submittedName>
        <fullName evidence="2">Uncharacterized protein</fullName>
    </submittedName>
</protein>
<evidence type="ECO:0000313" key="3">
    <source>
        <dbReference type="Proteomes" id="UP000233080"/>
    </source>
</evidence>
<dbReference type="Proteomes" id="UP000233080">
    <property type="component" value="Unassembled WGS sequence"/>
</dbReference>
<accession>A0A2K5KBA6</accession>
<reference evidence="2" key="2">
    <citation type="submission" date="2025-09" db="UniProtKB">
        <authorList>
            <consortium name="Ensembl"/>
        </authorList>
    </citation>
    <scope>IDENTIFICATION</scope>
</reference>